<proteinExistence type="predicted"/>
<dbReference type="OrthoDB" id="3230070at2759"/>
<keyword evidence="2" id="KW-1185">Reference proteome</keyword>
<accession>A0A0D0BH43</accession>
<sequence length="186" mass="21284">SRTNASHMSTKRTELEWKKVWENRSVHGCFAIANHSPPPLKPTQHLKETPRKIFGRLMQCWTGHGYIGGYFSKFVPSKNIDCSRGEPHQTREDILQECPRYEQHRHILRKVSQDLSLEEILRSLEGIDALVSFIGKSGAFTRNGNTCKPSTEPELTLRSCNGNLDEYLNIHLDPNATQRQTGERKS</sequence>
<evidence type="ECO:0000313" key="1">
    <source>
        <dbReference type="EMBL" id="KIK63305.1"/>
    </source>
</evidence>
<name>A0A0D0BH43_9AGAR</name>
<dbReference type="EMBL" id="KN834764">
    <property type="protein sequence ID" value="KIK63305.1"/>
    <property type="molecule type" value="Genomic_DNA"/>
</dbReference>
<dbReference type="AlphaFoldDB" id="A0A0D0BH43"/>
<dbReference type="Proteomes" id="UP000053593">
    <property type="component" value="Unassembled WGS sequence"/>
</dbReference>
<evidence type="ECO:0000313" key="2">
    <source>
        <dbReference type="Proteomes" id="UP000053593"/>
    </source>
</evidence>
<organism evidence="1 2">
    <name type="scientific">Collybiopsis luxurians FD-317 M1</name>
    <dbReference type="NCBI Taxonomy" id="944289"/>
    <lineage>
        <taxon>Eukaryota</taxon>
        <taxon>Fungi</taxon>
        <taxon>Dikarya</taxon>
        <taxon>Basidiomycota</taxon>
        <taxon>Agaricomycotina</taxon>
        <taxon>Agaricomycetes</taxon>
        <taxon>Agaricomycetidae</taxon>
        <taxon>Agaricales</taxon>
        <taxon>Marasmiineae</taxon>
        <taxon>Omphalotaceae</taxon>
        <taxon>Collybiopsis</taxon>
        <taxon>Collybiopsis luxurians</taxon>
    </lineage>
</organism>
<protein>
    <submittedName>
        <fullName evidence="1">Uncharacterized protein</fullName>
    </submittedName>
</protein>
<gene>
    <name evidence="1" type="ORF">GYMLUDRAFT_163216</name>
</gene>
<reference evidence="1 2" key="1">
    <citation type="submission" date="2014-04" db="EMBL/GenBank/DDBJ databases">
        <title>Evolutionary Origins and Diversification of the Mycorrhizal Mutualists.</title>
        <authorList>
            <consortium name="DOE Joint Genome Institute"/>
            <consortium name="Mycorrhizal Genomics Consortium"/>
            <person name="Kohler A."/>
            <person name="Kuo A."/>
            <person name="Nagy L.G."/>
            <person name="Floudas D."/>
            <person name="Copeland A."/>
            <person name="Barry K.W."/>
            <person name="Cichocki N."/>
            <person name="Veneault-Fourrey C."/>
            <person name="LaButti K."/>
            <person name="Lindquist E.A."/>
            <person name="Lipzen A."/>
            <person name="Lundell T."/>
            <person name="Morin E."/>
            <person name="Murat C."/>
            <person name="Riley R."/>
            <person name="Ohm R."/>
            <person name="Sun H."/>
            <person name="Tunlid A."/>
            <person name="Henrissat B."/>
            <person name="Grigoriev I.V."/>
            <person name="Hibbett D.S."/>
            <person name="Martin F."/>
        </authorList>
    </citation>
    <scope>NUCLEOTIDE SEQUENCE [LARGE SCALE GENOMIC DNA]</scope>
    <source>
        <strain evidence="1 2">FD-317 M1</strain>
    </source>
</reference>
<dbReference type="HOGENOM" id="CLU_145146_0_0_1"/>
<feature type="non-terminal residue" evidence="1">
    <location>
        <position position="1"/>
    </location>
</feature>